<comment type="caution">
    <text evidence="2">The sequence shown here is derived from an EMBL/GenBank/DDBJ whole genome shotgun (WGS) entry which is preliminary data.</text>
</comment>
<name>A0AAD4DNI3_9AGAM</name>
<dbReference type="RefSeq" id="XP_041216508.1">
    <property type="nucleotide sequence ID" value="XM_041378055.1"/>
</dbReference>
<reference evidence="2" key="1">
    <citation type="journal article" date="2020" name="New Phytol.">
        <title>Comparative genomics reveals dynamic genome evolution in host specialist ectomycorrhizal fungi.</title>
        <authorList>
            <person name="Lofgren L.A."/>
            <person name="Nguyen N.H."/>
            <person name="Vilgalys R."/>
            <person name="Ruytinx J."/>
            <person name="Liao H.L."/>
            <person name="Branco S."/>
            <person name="Kuo A."/>
            <person name="LaButti K."/>
            <person name="Lipzen A."/>
            <person name="Andreopoulos W."/>
            <person name="Pangilinan J."/>
            <person name="Riley R."/>
            <person name="Hundley H."/>
            <person name="Na H."/>
            <person name="Barry K."/>
            <person name="Grigoriev I.V."/>
            <person name="Stajich J.E."/>
            <person name="Kennedy P.G."/>
        </authorList>
    </citation>
    <scope>NUCLEOTIDE SEQUENCE</scope>
    <source>
        <strain evidence="2">FC203</strain>
    </source>
</reference>
<feature type="compositionally biased region" description="Low complexity" evidence="1">
    <location>
        <begin position="22"/>
        <end position="38"/>
    </location>
</feature>
<dbReference type="Proteomes" id="UP001195769">
    <property type="component" value="Unassembled WGS sequence"/>
</dbReference>
<protein>
    <submittedName>
        <fullName evidence="2">Uncharacterized protein</fullName>
    </submittedName>
</protein>
<gene>
    <name evidence="2" type="ORF">F5891DRAFT_989309</name>
</gene>
<dbReference type="AlphaFoldDB" id="A0AAD4DNI3"/>
<dbReference type="EMBL" id="JABBWK010000296">
    <property type="protein sequence ID" value="KAG1885922.1"/>
    <property type="molecule type" value="Genomic_DNA"/>
</dbReference>
<dbReference type="Pfam" id="PF20414">
    <property type="entry name" value="DUF6698"/>
    <property type="match status" value="1"/>
</dbReference>
<keyword evidence="3" id="KW-1185">Reference proteome</keyword>
<dbReference type="GeneID" id="64672353"/>
<accession>A0AAD4DNI3</accession>
<organism evidence="2 3">
    <name type="scientific">Suillus fuscotomentosus</name>
    <dbReference type="NCBI Taxonomy" id="1912939"/>
    <lineage>
        <taxon>Eukaryota</taxon>
        <taxon>Fungi</taxon>
        <taxon>Dikarya</taxon>
        <taxon>Basidiomycota</taxon>
        <taxon>Agaricomycotina</taxon>
        <taxon>Agaricomycetes</taxon>
        <taxon>Agaricomycetidae</taxon>
        <taxon>Boletales</taxon>
        <taxon>Suillineae</taxon>
        <taxon>Suillaceae</taxon>
        <taxon>Suillus</taxon>
    </lineage>
</organism>
<evidence type="ECO:0000313" key="2">
    <source>
        <dbReference type="EMBL" id="KAG1885922.1"/>
    </source>
</evidence>
<proteinExistence type="predicted"/>
<feature type="compositionally biased region" description="Basic residues" evidence="1">
    <location>
        <begin position="50"/>
        <end position="69"/>
    </location>
</feature>
<feature type="region of interest" description="Disordered" evidence="1">
    <location>
        <begin position="1"/>
        <end position="82"/>
    </location>
</feature>
<dbReference type="InterPro" id="IPR046521">
    <property type="entry name" value="DUF6698"/>
</dbReference>
<evidence type="ECO:0000313" key="3">
    <source>
        <dbReference type="Proteomes" id="UP001195769"/>
    </source>
</evidence>
<evidence type="ECO:0000256" key="1">
    <source>
        <dbReference type="SAM" id="MobiDB-lite"/>
    </source>
</evidence>
<feature type="compositionally biased region" description="Basic and acidic residues" evidence="1">
    <location>
        <begin position="70"/>
        <end position="82"/>
    </location>
</feature>
<sequence length="450" mass="51008">MAHKKGSKRPTPAVILSDSDSDSSSQSSGSGDDSSSSDIESLPSPEIKAKPRKEARKHAKKVAKKGNRGGKHESNSKRGTSPRDRCLHIAHWIPCGINMFCSLRDVFCTANLVRQDEAAQDLSEPEDEAAKKERKEMLAHLTKDVQEHHMNTFQRIVLLVPHLGVLARGNKKQQRELDRILAEMQDIMGQIRSEDTSHLKPFIRRYAASDPDSDGLHPPIYSDHSKSRAKMGMNHPQLAGMLCPIKHMQSYQKEPRKVQAQLQNGEIKVHASIWLALAYAGNPLGKDFDPDNVQEGFLPGYLLKRVLRHIYTSPSSALIDDGEKTTVRSGNAKLHNMQKVEAEHIAYAFIQWQARYGISSHDKWSENDGKYSYCDAYYRTIKAIHEAPDPDWAKSLLEWWNNAVFTNKKGVLDFNLSENEDEEDDYALMKKQFVMRTVKGQAEVRFYFIL</sequence>